<feature type="domain" description="NfeD-like C-terminal" evidence="6">
    <location>
        <begin position="95"/>
        <end position="148"/>
    </location>
</feature>
<evidence type="ECO:0000256" key="4">
    <source>
        <dbReference type="ARBA" id="ARBA00023136"/>
    </source>
</evidence>
<dbReference type="RefSeq" id="WP_008814227.1">
    <property type="nucleotide sequence ID" value="NZ_CALECD010000086.1"/>
</dbReference>
<gene>
    <name evidence="7" type="ORF">CJD50_16850</name>
    <name evidence="8" type="ORF">EYY89_14945</name>
</gene>
<organism evidence="7 9">
    <name type="scientific">Hafnia paralvei</name>
    <dbReference type="NCBI Taxonomy" id="546367"/>
    <lineage>
        <taxon>Bacteria</taxon>
        <taxon>Pseudomonadati</taxon>
        <taxon>Pseudomonadota</taxon>
        <taxon>Gammaproteobacteria</taxon>
        <taxon>Enterobacterales</taxon>
        <taxon>Hafniaceae</taxon>
        <taxon>Hafnia</taxon>
    </lineage>
</organism>
<dbReference type="InterPro" id="IPR052165">
    <property type="entry name" value="Membrane_assoc_protease"/>
</dbReference>
<proteinExistence type="predicted"/>
<dbReference type="Pfam" id="PF01957">
    <property type="entry name" value="NfeD"/>
    <property type="match status" value="1"/>
</dbReference>
<evidence type="ECO:0000313" key="7">
    <source>
        <dbReference type="EMBL" id="PAV95120.1"/>
    </source>
</evidence>
<sequence length="152" mass="16884">MVEYIAQNPHGFWLSLGGVLLAAELLGAGGYLLWSGISALIVGLLTWIFPFGWEWQATLFAILTVATAFLWWRWLKRSQPESKNNDDLLNQRSRQLIGARATLEAPIVNGNGRIRIGDSSWRVTCYQDLPTGTVVEVADVEGITLKVKAIRS</sequence>
<evidence type="ECO:0000256" key="5">
    <source>
        <dbReference type="SAM" id="Phobius"/>
    </source>
</evidence>
<dbReference type="KEGG" id="hpar:AL518_10335"/>
<name>A0A2A2M9E7_9GAMM</name>
<dbReference type="AlphaFoldDB" id="A0A2A2M9E7"/>
<dbReference type="PANTHER" id="PTHR33507">
    <property type="entry name" value="INNER MEMBRANE PROTEIN YBBJ"/>
    <property type="match status" value="1"/>
</dbReference>
<dbReference type="SUPFAM" id="SSF141322">
    <property type="entry name" value="NfeD domain-like"/>
    <property type="match status" value="1"/>
</dbReference>
<dbReference type="GO" id="GO:0005886">
    <property type="term" value="C:plasma membrane"/>
    <property type="evidence" value="ECO:0007669"/>
    <property type="project" value="TreeGrafter"/>
</dbReference>
<protein>
    <submittedName>
        <fullName evidence="7">NfeD family protein</fullName>
    </submittedName>
</protein>
<dbReference type="EMBL" id="NQMS01000008">
    <property type="protein sequence ID" value="PAV95120.1"/>
    <property type="molecule type" value="Genomic_DNA"/>
</dbReference>
<dbReference type="OrthoDB" id="6402862at2"/>
<dbReference type="PANTHER" id="PTHR33507:SF3">
    <property type="entry name" value="INNER MEMBRANE PROTEIN YBBJ"/>
    <property type="match status" value="1"/>
</dbReference>
<reference evidence="8 10" key="2">
    <citation type="submission" date="2019-02" db="EMBL/GenBank/DDBJ databases">
        <title>Comparative genomic analysis of the Hafnia genus genomes.</title>
        <authorList>
            <person name="Zhiqiu Y."/>
            <person name="Chao Y."/>
            <person name="Yuhui D."/>
            <person name="Di H."/>
            <person name="Bin L."/>
        </authorList>
    </citation>
    <scope>NUCLEOTIDE SEQUENCE [LARGE SCALE GENOMIC DNA]</scope>
    <source>
        <strain evidence="8 10">PCM_1194</strain>
    </source>
</reference>
<evidence type="ECO:0000313" key="8">
    <source>
        <dbReference type="EMBL" id="TBM23993.1"/>
    </source>
</evidence>
<keyword evidence="3 5" id="KW-1133">Transmembrane helix</keyword>
<evidence type="ECO:0000256" key="2">
    <source>
        <dbReference type="ARBA" id="ARBA00022692"/>
    </source>
</evidence>
<dbReference type="GeneID" id="69639593"/>
<keyword evidence="4 5" id="KW-0472">Membrane</keyword>
<accession>A0A2A2M9E7</accession>
<feature type="transmembrane region" description="Helical" evidence="5">
    <location>
        <begin position="55"/>
        <end position="75"/>
    </location>
</feature>
<evidence type="ECO:0000313" key="9">
    <source>
        <dbReference type="Proteomes" id="UP000218796"/>
    </source>
</evidence>
<dbReference type="EMBL" id="SITD01000062">
    <property type="protein sequence ID" value="TBM23993.1"/>
    <property type="molecule type" value="Genomic_DNA"/>
</dbReference>
<dbReference type="InterPro" id="IPR012340">
    <property type="entry name" value="NA-bd_OB-fold"/>
</dbReference>
<dbReference type="Proteomes" id="UP000218796">
    <property type="component" value="Unassembled WGS sequence"/>
</dbReference>
<comment type="subcellular location">
    <subcellularLocation>
        <location evidence="1">Membrane</location>
        <topology evidence="1">Multi-pass membrane protein</topology>
    </subcellularLocation>
</comment>
<comment type="caution">
    <text evidence="7">The sequence shown here is derived from an EMBL/GenBank/DDBJ whole genome shotgun (WGS) entry which is preliminary data.</text>
</comment>
<evidence type="ECO:0000256" key="3">
    <source>
        <dbReference type="ARBA" id="ARBA00022989"/>
    </source>
</evidence>
<dbReference type="Gene3D" id="2.40.50.140">
    <property type="entry name" value="Nucleic acid-binding proteins"/>
    <property type="match status" value="1"/>
</dbReference>
<dbReference type="InterPro" id="IPR036259">
    <property type="entry name" value="MFS_trans_sf"/>
</dbReference>
<keyword evidence="9" id="KW-1185">Reference proteome</keyword>
<evidence type="ECO:0000259" key="6">
    <source>
        <dbReference type="Pfam" id="PF01957"/>
    </source>
</evidence>
<dbReference type="InterPro" id="IPR002810">
    <property type="entry name" value="NfeD-like_C"/>
</dbReference>
<evidence type="ECO:0000313" key="10">
    <source>
        <dbReference type="Proteomes" id="UP000293380"/>
    </source>
</evidence>
<reference evidence="7 9" key="1">
    <citation type="submission" date="2017-08" db="EMBL/GenBank/DDBJ databases">
        <title>Draft Genome Sequence of Hafnia alvei CITHA-6 Isolated from Raw Bovine Milk.</title>
        <authorList>
            <person name="Culligan E.P."/>
            <person name="Mcsweeney A."/>
            <person name="O'Doherty C."/>
            <person name="Gleeson E."/>
            <person name="O'Riordan D."/>
            <person name="Sleator R.D."/>
        </authorList>
    </citation>
    <scope>NUCLEOTIDE SEQUENCE [LARGE SCALE GENOMIC DNA]</scope>
    <source>
        <strain evidence="7 9">CITHA-6</strain>
    </source>
</reference>
<keyword evidence="2 5" id="KW-0812">Transmembrane</keyword>
<evidence type="ECO:0000256" key="1">
    <source>
        <dbReference type="ARBA" id="ARBA00004141"/>
    </source>
</evidence>
<dbReference type="SUPFAM" id="SSF103473">
    <property type="entry name" value="MFS general substrate transporter"/>
    <property type="match status" value="1"/>
</dbReference>
<dbReference type="Proteomes" id="UP000293380">
    <property type="component" value="Unassembled WGS sequence"/>
</dbReference>